<proteinExistence type="predicted"/>
<dbReference type="OrthoDB" id="6297021at2"/>
<evidence type="ECO:0000313" key="3">
    <source>
        <dbReference type="EMBL" id="MTW06373.1"/>
    </source>
</evidence>
<dbReference type="EMBL" id="WNLA01000095">
    <property type="protein sequence ID" value="MTW06373.1"/>
    <property type="molecule type" value="Genomic_DNA"/>
</dbReference>
<keyword evidence="4" id="KW-1185">Reference proteome</keyword>
<dbReference type="GO" id="GO:0044550">
    <property type="term" value="P:secondary metabolite biosynthetic process"/>
    <property type="evidence" value="ECO:0007669"/>
    <property type="project" value="TreeGrafter"/>
</dbReference>
<sequence>VAPDDLAYVIFTSGSTGVPKGVSISHRGALNTIDAVNQRFSVGPDDRVLALSELSFDLSVYDLFGLLAAGGAIVFPDQAKTKQPEHWLALMQQHGVTLWNTVPQLAELLAESAEQDGANLNQLR</sequence>
<dbReference type="Proteomes" id="UP000484015">
    <property type="component" value="Unassembled WGS sequence"/>
</dbReference>
<dbReference type="InterPro" id="IPR000873">
    <property type="entry name" value="AMP-dep_synth/lig_dom"/>
</dbReference>
<feature type="non-terminal residue" evidence="3">
    <location>
        <position position="124"/>
    </location>
</feature>
<dbReference type="PANTHER" id="PTHR45527">
    <property type="entry name" value="NONRIBOSOMAL PEPTIDE SYNTHETASE"/>
    <property type="match status" value="1"/>
</dbReference>
<reference evidence="3 4" key="1">
    <citation type="submission" date="2019-11" db="EMBL/GenBank/DDBJ databases">
        <title>Type strains purchased from KCTC, JCM and DSMZ.</title>
        <authorList>
            <person name="Lu H."/>
        </authorList>
    </citation>
    <scope>NUCLEOTIDE SEQUENCE [LARGE SCALE GENOMIC DNA]</scope>
    <source>
        <strain evidence="3 4">KCTC 42409</strain>
    </source>
</reference>
<dbReference type="PRINTS" id="PR00154">
    <property type="entry name" value="AMPBINDING"/>
</dbReference>
<dbReference type="GO" id="GO:0005737">
    <property type="term" value="C:cytoplasm"/>
    <property type="evidence" value="ECO:0007669"/>
    <property type="project" value="TreeGrafter"/>
</dbReference>
<gene>
    <name evidence="3" type="ORF">GM668_30355</name>
</gene>
<feature type="non-terminal residue" evidence="3">
    <location>
        <position position="1"/>
    </location>
</feature>
<dbReference type="Pfam" id="PF00501">
    <property type="entry name" value="AMP-binding"/>
    <property type="match status" value="1"/>
</dbReference>
<evidence type="ECO:0000259" key="2">
    <source>
        <dbReference type="Pfam" id="PF00501"/>
    </source>
</evidence>
<protein>
    <submittedName>
        <fullName evidence="3">AMP-binding protein</fullName>
    </submittedName>
</protein>
<organism evidence="3 4">
    <name type="scientific">Pseudoduganella ginsengisoli</name>
    <dbReference type="NCBI Taxonomy" id="1462440"/>
    <lineage>
        <taxon>Bacteria</taxon>
        <taxon>Pseudomonadati</taxon>
        <taxon>Pseudomonadota</taxon>
        <taxon>Betaproteobacteria</taxon>
        <taxon>Burkholderiales</taxon>
        <taxon>Oxalobacteraceae</taxon>
        <taxon>Telluria group</taxon>
        <taxon>Pseudoduganella</taxon>
    </lineage>
</organism>
<dbReference type="GO" id="GO:0031177">
    <property type="term" value="F:phosphopantetheine binding"/>
    <property type="evidence" value="ECO:0007669"/>
    <property type="project" value="TreeGrafter"/>
</dbReference>
<dbReference type="AlphaFoldDB" id="A0A6L6Q915"/>
<dbReference type="PROSITE" id="PS00455">
    <property type="entry name" value="AMP_BINDING"/>
    <property type="match status" value="1"/>
</dbReference>
<evidence type="ECO:0000313" key="4">
    <source>
        <dbReference type="Proteomes" id="UP000484015"/>
    </source>
</evidence>
<dbReference type="Gene3D" id="3.40.50.12780">
    <property type="entry name" value="N-terminal domain of ligase-like"/>
    <property type="match status" value="1"/>
</dbReference>
<dbReference type="GO" id="GO:0016874">
    <property type="term" value="F:ligase activity"/>
    <property type="evidence" value="ECO:0007669"/>
    <property type="project" value="UniProtKB-KW"/>
</dbReference>
<name>A0A6L6Q915_9BURK</name>
<dbReference type="RefSeq" id="WP_155442694.1">
    <property type="nucleotide sequence ID" value="NZ_WNLA01000095.1"/>
</dbReference>
<keyword evidence="1" id="KW-0436">Ligase</keyword>
<accession>A0A6L6Q915</accession>
<dbReference type="InterPro" id="IPR020459">
    <property type="entry name" value="AMP-binding"/>
</dbReference>
<evidence type="ECO:0000256" key="1">
    <source>
        <dbReference type="ARBA" id="ARBA00022598"/>
    </source>
</evidence>
<dbReference type="PANTHER" id="PTHR45527:SF10">
    <property type="entry name" value="PYOCHELIN SYNTHASE PCHF"/>
    <property type="match status" value="1"/>
</dbReference>
<dbReference type="SUPFAM" id="SSF56801">
    <property type="entry name" value="Acetyl-CoA synthetase-like"/>
    <property type="match status" value="1"/>
</dbReference>
<dbReference type="InterPro" id="IPR020845">
    <property type="entry name" value="AMP-binding_CS"/>
</dbReference>
<feature type="domain" description="AMP-dependent synthetase/ligase" evidence="2">
    <location>
        <begin position="2"/>
        <end position="116"/>
    </location>
</feature>
<dbReference type="GO" id="GO:0043041">
    <property type="term" value="P:amino acid activation for nonribosomal peptide biosynthetic process"/>
    <property type="evidence" value="ECO:0007669"/>
    <property type="project" value="TreeGrafter"/>
</dbReference>
<dbReference type="InterPro" id="IPR042099">
    <property type="entry name" value="ANL_N_sf"/>
</dbReference>
<comment type="caution">
    <text evidence="3">The sequence shown here is derived from an EMBL/GenBank/DDBJ whole genome shotgun (WGS) entry which is preliminary data.</text>
</comment>